<dbReference type="PANTHER" id="PTHR38248">
    <property type="entry name" value="FUNK1 6"/>
    <property type="match status" value="1"/>
</dbReference>
<dbReference type="SUPFAM" id="SSF56112">
    <property type="entry name" value="Protein kinase-like (PK-like)"/>
    <property type="match status" value="1"/>
</dbReference>
<accession>A0AAD7E141</accession>
<gene>
    <name evidence="3" type="ORF">GGX14DRAFT_664171</name>
</gene>
<dbReference type="GO" id="GO:0004672">
    <property type="term" value="F:protein kinase activity"/>
    <property type="evidence" value="ECO:0007669"/>
    <property type="project" value="InterPro"/>
</dbReference>
<dbReference type="InterPro" id="IPR011009">
    <property type="entry name" value="Kinase-like_dom_sf"/>
</dbReference>
<comment type="caution">
    <text evidence="3">The sequence shown here is derived from an EMBL/GenBank/DDBJ whole genome shotgun (WGS) entry which is preliminary data.</text>
</comment>
<sequence length="355" mass="40245">MTECKSPSDPSTNRYSTRRATVDSTAVSDRKRKRTEAHAIANKRLKFNESEKPRDNNPVQCASYALEMMSCGGFRSHTIGALSTNSLLELVYYDHSSVIVMSRAINFKNDRHRFIQFLHAFVSGASDSVWGHSPILKEPRTRDQSRRVTELEQLGRAVGIETFEGFTLKLQDGRTLTPGTTVYQTHVKLSHFPKIRTLASESEIINAIQDASGRAGPRPGPDGLPKVFHAEEHGYGLDTTQGRLAEFFQDNMYELRDLCILVQEELQPITSLTTADELAPAFRDIFAAYRWLYEDVGIMHRDISINNLMVRCKNGRRYGVLNDFDLAIEMNKDLFPTSKQRTGTKPFMARDLLYV</sequence>
<organism evidence="3 4">
    <name type="scientific">Mycena pura</name>
    <dbReference type="NCBI Taxonomy" id="153505"/>
    <lineage>
        <taxon>Eukaryota</taxon>
        <taxon>Fungi</taxon>
        <taxon>Dikarya</taxon>
        <taxon>Basidiomycota</taxon>
        <taxon>Agaricomycotina</taxon>
        <taxon>Agaricomycetes</taxon>
        <taxon>Agaricomycetidae</taxon>
        <taxon>Agaricales</taxon>
        <taxon>Marasmiineae</taxon>
        <taxon>Mycenaceae</taxon>
        <taxon>Mycena</taxon>
    </lineage>
</organism>
<evidence type="ECO:0000313" key="4">
    <source>
        <dbReference type="Proteomes" id="UP001219525"/>
    </source>
</evidence>
<feature type="compositionally biased region" description="Polar residues" evidence="1">
    <location>
        <begin position="8"/>
        <end position="27"/>
    </location>
</feature>
<evidence type="ECO:0000259" key="2">
    <source>
        <dbReference type="PROSITE" id="PS50011"/>
    </source>
</evidence>
<dbReference type="PROSITE" id="PS50011">
    <property type="entry name" value="PROTEIN_KINASE_DOM"/>
    <property type="match status" value="1"/>
</dbReference>
<feature type="domain" description="Protein kinase" evidence="2">
    <location>
        <begin position="148"/>
        <end position="355"/>
    </location>
</feature>
<reference evidence="3" key="1">
    <citation type="submission" date="2023-03" db="EMBL/GenBank/DDBJ databases">
        <title>Massive genome expansion in bonnet fungi (Mycena s.s.) driven by repeated elements and novel gene families across ecological guilds.</title>
        <authorList>
            <consortium name="Lawrence Berkeley National Laboratory"/>
            <person name="Harder C.B."/>
            <person name="Miyauchi S."/>
            <person name="Viragh M."/>
            <person name="Kuo A."/>
            <person name="Thoen E."/>
            <person name="Andreopoulos B."/>
            <person name="Lu D."/>
            <person name="Skrede I."/>
            <person name="Drula E."/>
            <person name="Henrissat B."/>
            <person name="Morin E."/>
            <person name="Kohler A."/>
            <person name="Barry K."/>
            <person name="LaButti K."/>
            <person name="Morin E."/>
            <person name="Salamov A."/>
            <person name="Lipzen A."/>
            <person name="Mereny Z."/>
            <person name="Hegedus B."/>
            <person name="Baldrian P."/>
            <person name="Stursova M."/>
            <person name="Weitz H."/>
            <person name="Taylor A."/>
            <person name="Grigoriev I.V."/>
            <person name="Nagy L.G."/>
            <person name="Martin F."/>
            <person name="Kauserud H."/>
        </authorList>
    </citation>
    <scope>NUCLEOTIDE SEQUENCE</scope>
    <source>
        <strain evidence="3">9144</strain>
    </source>
</reference>
<dbReference type="InterPro" id="IPR008266">
    <property type="entry name" value="Tyr_kinase_AS"/>
</dbReference>
<proteinExistence type="predicted"/>
<dbReference type="AlphaFoldDB" id="A0AAD7E141"/>
<dbReference type="Pfam" id="PF17667">
    <property type="entry name" value="Pkinase_fungal"/>
    <property type="match status" value="2"/>
</dbReference>
<keyword evidence="4" id="KW-1185">Reference proteome</keyword>
<dbReference type="EMBL" id="JARJCW010000007">
    <property type="protein sequence ID" value="KAJ7222551.1"/>
    <property type="molecule type" value="Genomic_DNA"/>
</dbReference>
<dbReference type="InterPro" id="IPR000719">
    <property type="entry name" value="Prot_kinase_dom"/>
</dbReference>
<dbReference type="PROSITE" id="PS00109">
    <property type="entry name" value="PROTEIN_KINASE_TYR"/>
    <property type="match status" value="1"/>
</dbReference>
<dbReference type="Proteomes" id="UP001219525">
    <property type="component" value="Unassembled WGS sequence"/>
</dbReference>
<dbReference type="GO" id="GO:0005524">
    <property type="term" value="F:ATP binding"/>
    <property type="evidence" value="ECO:0007669"/>
    <property type="project" value="InterPro"/>
</dbReference>
<evidence type="ECO:0000256" key="1">
    <source>
        <dbReference type="SAM" id="MobiDB-lite"/>
    </source>
</evidence>
<protein>
    <recommendedName>
        <fullName evidence="2">Protein kinase domain-containing protein</fullName>
    </recommendedName>
</protein>
<evidence type="ECO:0000313" key="3">
    <source>
        <dbReference type="EMBL" id="KAJ7222551.1"/>
    </source>
</evidence>
<feature type="region of interest" description="Disordered" evidence="1">
    <location>
        <begin position="1"/>
        <end position="35"/>
    </location>
</feature>
<dbReference type="PANTHER" id="PTHR38248:SF2">
    <property type="entry name" value="FUNK1 11"/>
    <property type="match status" value="1"/>
</dbReference>
<dbReference type="Gene3D" id="1.10.510.10">
    <property type="entry name" value="Transferase(Phosphotransferase) domain 1"/>
    <property type="match status" value="1"/>
</dbReference>
<name>A0AAD7E141_9AGAR</name>
<dbReference type="InterPro" id="IPR040976">
    <property type="entry name" value="Pkinase_fungal"/>
</dbReference>